<dbReference type="InterPro" id="IPR036513">
    <property type="entry name" value="STAS_dom_sf"/>
</dbReference>
<dbReference type="Pfam" id="PF02405">
    <property type="entry name" value="MlaE"/>
    <property type="match status" value="1"/>
</dbReference>
<evidence type="ECO:0000256" key="1">
    <source>
        <dbReference type="ARBA" id="ARBA00003787"/>
    </source>
</evidence>
<comment type="similarity">
    <text evidence="2">Belongs to the MlaE permease family.</text>
</comment>
<dbReference type="InterPro" id="IPR002645">
    <property type="entry name" value="STAS_dom"/>
</dbReference>
<dbReference type="InterPro" id="IPR058548">
    <property type="entry name" value="MlaB-like_STAS"/>
</dbReference>
<evidence type="ECO:0000313" key="4">
    <source>
        <dbReference type="EMBL" id="MQT16602.1"/>
    </source>
</evidence>
<dbReference type="GO" id="GO:0005548">
    <property type="term" value="F:phospholipid transporter activity"/>
    <property type="evidence" value="ECO:0007669"/>
    <property type="project" value="TreeGrafter"/>
</dbReference>
<dbReference type="SUPFAM" id="SSF52091">
    <property type="entry name" value="SpoIIaa-like"/>
    <property type="match status" value="1"/>
</dbReference>
<reference evidence="4 5" key="1">
    <citation type="submission" date="2019-09" db="EMBL/GenBank/DDBJ databases">
        <title>Polymorphobacter sp. isolated from a lake in China.</title>
        <authorList>
            <person name="Liu Z."/>
        </authorList>
    </citation>
    <scope>NUCLEOTIDE SEQUENCE [LARGE SCALE GENOMIC DNA]</scope>
    <source>
        <strain evidence="4 5">D40P</strain>
    </source>
</reference>
<dbReference type="Pfam" id="PF13466">
    <property type="entry name" value="STAS_2"/>
    <property type="match status" value="1"/>
</dbReference>
<dbReference type="PROSITE" id="PS50801">
    <property type="entry name" value="STAS"/>
    <property type="match status" value="1"/>
</dbReference>
<feature type="transmembrane region" description="Helical" evidence="2">
    <location>
        <begin position="357"/>
        <end position="376"/>
    </location>
</feature>
<evidence type="ECO:0000259" key="3">
    <source>
        <dbReference type="PROSITE" id="PS50801"/>
    </source>
</evidence>
<feature type="transmembrane region" description="Helical" evidence="2">
    <location>
        <begin position="268"/>
        <end position="293"/>
    </location>
</feature>
<keyword evidence="2" id="KW-1003">Cell membrane</keyword>
<comment type="caution">
    <text evidence="4">The sequence shown here is derived from an EMBL/GenBank/DDBJ whole genome shotgun (WGS) entry which is preliminary data.</text>
</comment>
<comment type="subcellular location">
    <subcellularLocation>
        <location evidence="2">Cell inner membrane</location>
        <topology evidence="2">Multi-pass membrane protein</topology>
    </subcellularLocation>
</comment>
<keyword evidence="5" id="KW-1185">Reference proteome</keyword>
<keyword evidence="2" id="KW-1133">Transmembrane helix</keyword>
<dbReference type="OrthoDB" id="9805022at2"/>
<dbReference type="PANTHER" id="PTHR30188">
    <property type="entry name" value="ABC TRANSPORTER PERMEASE PROTEIN-RELATED"/>
    <property type="match status" value="1"/>
</dbReference>
<dbReference type="InterPro" id="IPR003453">
    <property type="entry name" value="ABC_MlaE_roteobac"/>
</dbReference>
<evidence type="ECO:0000256" key="2">
    <source>
        <dbReference type="RuleBase" id="RU362044"/>
    </source>
</evidence>
<accession>A0A7C9KWF3</accession>
<dbReference type="GO" id="GO:0043190">
    <property type="term" value="C:ATP-binding cassette (ABC) transporter complex"/>
    <property type="evidence" value="ECO:0007669"/>
    <property type="project" value="InterPro"/>
</dbReference>
<feature type="transmembrane region" description="Helical" evidence="2">
    <location>
        <begin position="165"/>
        <end position="186"/>
    </location>
</feature>
<evidence type="ECO:0000313" key="5">
    <source>
        <dbReference type="Proteomes" id="UP000481327"/>
    </source>
</evidence>
<dbReference type="Gene3D" id="3.30.750.24">
    <property type="entry name" value="STAS domain"/>
    <property type="match status" value="1"/>
</dbReference>
<protein>
    <submittedName>
        <fullName evidence="4">MlaE family lipid ABC transporter permease subunit</fullName>
    </submittedName>
</protein>
<organism evidence="4 5">
    <name type="scientific">Sandarakinorhabdus fusca</name>
    <dbReference type="NCBI Taxonomy" id="1439888"/>
    <lineage>
        <taxon>Bacteria</taxon>
        <taxon>Pseudomonadati</taxon>
        <taxon>Pseudomonadota</taxon>
        <taxon>Alphaproteobacteria</taxon>
        <taxon>Sphingomonadales</taxon>
        <taxon>Sphingosinicellaceae</taxon>
        <taxon>Sandarakinorhabdus</taxon>
    </lineage>
</organism>
<dbReference type="PANTHER" id="PTHR30188:SF3">
    <property type="entry name" value="ABC TRANSPORTER PERMEASE"/>
    <property type="match status" value="1"/>
</dbReference>
<gene>
    <name evidence="4" type="ORF">F3168_04925</name>
</gene>
<feature type="domain" description="STAS" evidence="3">
    <location>
        <begin position="19"/>
        <end position="92"/>
    </location>
</feature>
<sequence length="377" mass="39493">MIEDSAVGDPRSPGESRRIAVTGDLTMASIGSVVGPLRAIEPAGTELALDLGGIERIDTAGAWIIHRMVKDWSAAGVPTHVENASTEAERLIATVAANDARVSRREPRGNVVIDRLSRIGAAMVAAANNIGLFLAFLGQTLVVLAGTVAGKRSLRWNAFIHQCEAIGVSALGIVGLLLFLVGMVVAQQGAVQLRQFGAEVFVVNLVGRSIARELGVLLTAIMVAGRSASAFAAQIGSMKLNQEVDALETIGLSPIEVLVIPRVAAMALMMLLLGFYGIVMAILGGGLFAWVSLDIPPSAFFGRIQEVTPLSDLVIGLIKAPVFGVIIAMMGCFQGLQVSGNAESVGERTTRAVVESIFAVIVIDAFFAVFFSALGFN</sequence>
<feature type="transmembrane region" description="Helical" evidence="2">
    <location>
        <begin position="125"/>
        <end position="145"/>
    </location>
</feature>
<comment type="function">
    <text evidence="1">Could be part of an ABC transporter complex.</text>
</comment>
<name>A0A7C9KWF3_9SPHN</name>
<proteinExistence type="inferred from homology"/>
<keyword evidence="2" id="KW-0812">Transmembrane</keyword>
<keyword evidence="2" id="KW-0472">Membrane</keyword>
<keyword evidence="2" id="KW-0997">Cell inner membrane</keyword>
<dbReference type="InterPro" id="IPR030802">
    <property type="entry name" value="Permease_MalE"/>
</dbReference>
<dbReference type="NCBIfam" id="TIGR00056">
    <property type="entry name" value="MlaE family lipid ABC transporter permease subunit"/>
    <property type="match status" value="1"/>
</dbReference>
<feature type="transmembrane region" description="Helical" evidence="2">
    <location>
        <begin position="313"/>
        <end position="336"/>
    </location>
</feature>
<dbReference type="EMBL" id="WIOL01000001">
    <property type="protein sequence ID" value="MQT16602.1"/>
    <property type="molecule type" value="Genomic_DNA"/>
</dbReference>
<dbReference type="AlphaFoldDB" id="A0A7C9KWF3"/>
<dbReference type="Proteomes" id="UP000481327">
    <property type="component" value="Unassembled WGS sequence"/>
</dbReference>